<proteinExistence type="predicted"/>
<dbReference type="AlphaFoldDB" id="A0A7L5E2Q8"/>
<evidence type="ECO:0000313" key="2">
    <source>
        <dbReference type="EMBL" id="QJD96717.1"/>
    </source>
</evidence>
<dbReference type="EMBL" id="CP051682">
    <property type="protein sequence ID" value="QJD96717.1"/>
    <property type="molecule type" value="Genomic_DNA"/>
</dbReference>
<dbReference type="Proteomes" id="UP000503278">
    <property type="component" value="Chromosome"/>
</dbReference>
<accession>A0A7L5E2Q8</accession>
<feature type="signal peptide" evidence="1">
    <location>
        <begin position="1"/>
        <end position="22"/>
    </location>
</feature>
<name>A0A7L5E2Q8_9SPHI</name>
<gene>
    <name evidence="2" type="ORF">HH214_12960</name>
</gene>
<evidence type="ECO:0000256" key="1">
    <source>
        <dbReference type="SAM" id="SignalP"/>
    </source>
</evidence>
<keyword evidence="3" id="KW-1185">Reference proteome</keyword>
<reference evidence="2 3" key="1">
    <citation type="submission" date="2020-04" db="EMBL/GenBank/DDBJ databases">
        <title>Genome sequencing of novel species.</title>
        <authorList>
            <person name="Heo J."/>
            <person name="Kim S.-J."/>
            <person name="Kim J.-S."/>
            <person name="Hong S.-B."/>
            <person name="Kwon S.-W."/>
        </authorList>
    </citation>
    <scope>NUCLEOTIDE SEQUENCE [LARGE SCALE GENOMIC DNA]</scope>
    <source>
        <strain evidence="2 3">F39-2</strain>
    </source>
</reference>
<dbReference type="RefSeq" id="WP_169608276.1">
    <property type="nucleotide sequence ID" value="NZ_CP051682.1"/>
</dbReference>
<sequence>MKYRIIFKLAFLSALISLKSIAQESTLKISYKVNDNRSVDFTYNKTDLGTFTVVLNFSNLSNTLTSSGEQTLNVKGYSGNLFTLTPSNKDQGIGFSYNYSYIRGKLKPKYDTDFIYLLPFKGGTHVQAFESNFVNAMYFGNTTPDDWKFYRFNTNHEDTVTAVRKGMVVSVKDIYESNEKVDLAYKSTLNEVVIEHADGTLATYQGFKKGSIVVREGQIVYPGTLLGIDSKYSVNGQYNIALCITYLKSADFESNRNKTLQTTKSLYGFVTPKFYTNENANLVLVPQQYYTAGSTPEILKKELTKKELKIANVK</sequence>
<dbReference type="InterPro" id="IPR011055">
    <property type="entry name" value="Dup_hybrid_motif"/>
</dbReference>
<dbReference type="Gene3D" id="2.70.70.10">
    <property type="entry name" value="Glucose Permease (Domain IIA)"/>
    <property type="match status" value="1"/>
</dbReference>
<organism evidence="2 3">
    <name type="scientific">Mucilaginibacter robiniae</name>
    <dbReference type="NCBI Taxonomy" id="2728022"/>
    <lineage>
        <taxon>Bacteria</taxon>
        <taxon>Pseudomonadati</taxon>
        <taxon>Bacteroidota</taxon>
        <taxon>Sphingobacteriia</taxon>
        <taxon>Sphingobacteriales</taxon>
        <taxon>Sphingobacteriaceae</taxon>
        <taxon>Mucilaginibacter</taxon>
    </lineage>
</organism>
<feature type="chain" id="PRO_5029564016" evidence="1">
    <location>
        <begin position="23"/>
        <end position="314"/>
    </location>
</feature>
<keyword evidence="1" id="KW-0732">Signal</keyword>
<protein>
    <submittedName>
        <fullName evidence="2">M23 family metallopeptidase</fullName>
    </submittedName>
</protein>
<evidence type="ECO:0000313" key="3">
    <source>
        <dbReference type="Proteomes" id="UP000503278"/>
    </source>
</evidence>
<dbReference type="KEGG" id="mrob:HH214_12960"/>